<reference evidence="2 3" key="1">
    <citation type="submission" date="2018-10" db="EMBL/GenBank/DDBJ databases">
        <title>A high-quality apple genome assembly.</title>
        <authorList>
            <person name="Hu J."/>
        </authorList>
    </citation>
    <scope>NUCLEOTIDE SEQUENCE [LARGE SCALE GENOMIC DNA]</scope>
    <source>
        <strain evidence="3">cv. HFTH1</strain>
        <tissue evidence="2">Young leaf</tissue>
    </source>
</reference>
<keyword evidence="3" id="KW-1185">Reference proteome</keyword>
<protein>
    <submittedName>
        <fullName evidence="2">Uncharacterized protein</fullName>
    </submittedName>
</protein>
<evidence type="ECO:0000256" key="1">
    <source>
        <dbReference type="SAM" id="MobiDB-lite"/>
    </source>
</evidence>
<sequence length="85" mass="9581">MAIVERYHDGGIIDKYREEMEEHRRNGEPFILELDPSSDEESEDGDSIDKQTQQGENGLRDAEDGDEGETHHDVIESSTSGEDDS</sequence>
<gene>
    <name evidence="2" type="ORF">DVH24_034093</name>
</gene>
<evidence type="ECO:0000313" key="3">
    <source>
        <dbReference type="Proteomes" id="UP000290289"/>
    </source>
</evidence>
<dbReference type="Proteomes" id="UP000290289">
    <property type="component" value="Chromosome 1"/>
</dbReference>
<comment type="caution">
    <text evidence="2">The sequence shown here is derived from an EMBL/GenBank/DDBJ whole genome shotgun (WGS) entry which is preliminary data.</text>
</comment>
<evidence type="ECO:0000313" key="2">
    <source>
        <dbReference type="EMBL" id="RXI09476.1"/>
    </source>
</evidence>
<feature type="region of interest" description="Disordered" evidence="1">
    <location>
        <begin position="20"/>
        <end position="85"/>
    </location>
</feature>
<name>A0A498KPL7_MALDO</name>
<proteinExistence type="predicted"/>
<dbReference type="AlphaFoldDB" id="A0A498KPL7"/>
<feature type="compositionally biased region" description="Acidic residues" evidence="1">
    <location>
        <begin position="36"/>
        <end position="46"/>
    </location>
</feature>
<organism evidence="2 3">
    <name type="scientific">Malus domestica</name>
    <name type="common">Apple</name>
    <name type="synonym">Pyrus malus</name>
    <dbReference type="NCBI Taxonomy" id="3750"/>
    <lineage>
        <taxon>Eukaryota</taxon>
        <taxon>Viridiplantae</taxon>
        <taxon>Streptophyta</taxon>
        <taxon>Embryophyta</taxon>
        <taxon>Tracheophyta</taxon>
        <taxon>Spermatophyta</taxon>
        <taxon>Magnoliopsida</taxon>
        <taxon>eudicotyledons</taxon>
        <taxon>Gunneridae</taxon>
        <taxon>Pentapetalae</taxon>
        <taxon>rosids</taxon>
        <taxon>fabids</taxon>
        <taxon>Rosales</taxon>
        <taxon>Rosaceae</taxon>
        <taxon>Amygdaloideae</taxon>
        <taxon>Maleae</taxon>
        <taxon>Malus</taxon>
    </lineage>
</organism>
<accession>A0A498KPL7</accession>
<feature type="compositionally biased region" description="Basic and acidic residues" evidence="1">
    <location>
        <begin position="58"/>
        <end position="75"/>
    </location>
</feature>
<feature type="compositionally biased region" description="Polar residues" evidence="1">
    <location>
        <begin position="76"/>
        <end position="85"/>
    </location>
</feature>
<dbReference type="EMBL" id="RDQH01000327">
    <property type="protein sequence ID" value="RXI09476.1"/>
    <property type="molecule type" value="Genomic_DNA"/>
</dbReference>